<dbReference type="FunFam" id="1.25.70.10:FF:000001">
    <property type="entry name" value="Mitochondrial transcription termination factor-like"/>
    <property type="match status" value="1"/>
</dbReference>
<organism evidence="4 5">
    <name type="scientific">Penstemon smallii</name>
    <dbReference type="NCBI Taxonomy" id="265156"/>
    <lineage>
        <taxon>Eukaryota</taxon>
        <taxon>Viridiplantae</taxon>
        <taxon>Streptophyta</taxon>
        <taxon>Embryophyta</taxon>
        <taxon>Tracheophyta</taxon>
        <taxon>Spermatophyta</taxon>
        <taxon>Magnoliopsida</taxon>
        <taxon>eudicotyledons</taxon>
        <taxon>Gunneridae</taxon>
        <taxon>Pentapetalae</taxon>
        <taxon>asterids</taxon>
        <taxon>lamiids</taxon>
        <taxon>Lamiales</taxon>
        <taxon>Plantaginaceae</taxon>
        <taxon>Cheloneae</taxon>
        <taxon>Penstemon</taxon>
    </lineage>
</organism>
<reference evidence="4 5" key="1">
    <citation type="submission" date="2024-12" db="EMBL/GenBank/DDBJ databases">
        <title>The unique morphological basis and parallel evolutionary history of personate flowers in Penstemon.</title>
        <authorList>
            <person name="Depatie T.H."/>
            <person name="Wessinger C.A."/>
        </authorList>
    </citation>
    <scope>NUCLEOTIDE SEQUENCE [LARGE SCALE GENOMIC DNA]</scope>
    <source>
        <strain evidence="4">WTNN_2</strain>
        <tissue evidence="4">Leaf</tissue>
    </source>
</reference>
<comment type="caution">
    <text evidence="4">The sequence shown here is derived from an EMBL/GenBank/DDBJ whole genome shotgun (WGS) entry which is preliminary data.</text>
</comment>
<evidence type="ECO:0000256" key="3">
    <source>
        <dbReference type="ARBA" id="ARBA00022946"/>
    </source>
</evidence>
<dbReference type="Proteomes" id="UP001634393">
    <property type="component" value="Unassembled WGS sequence"/>
</dbReference>
<evidence type="ECO:0000256" key="1">
    <source>
        <dbReference type="ARBA" id="ARBA00007692"/>
    </source>
</evidence>
<comment type="similarity">
    <text evidence="1">Belongs to the mTERF family.</text>
</comment>
<keyword evidence="2" id="KW-0806">Transcription termination</keyword>
<keyword evidence="2" id="KW-0805">Transcription regulation</keyword>
<evidence type="ECO:0000313" key="5">
    <source>
        <dbReference type="Proteomes" id="UP001634393"/>
    </source>
</evidence>
<dbReference type="Pfam" id="PF02536">
    <property type="entry name" value="mTERF"/>
    <property type="match status" value="1"/>
</dbReference>
<keyword evidence="2" id="KW-0804">Transcription</keyword>
<keyword evidence="5" id="KW-1185">Reference proteome</keyword>
<dbReference type="PANTHER" id="PTHR13068">
    <property type="entry name" value="CGI-12 PROTEIN-RELATED"/>
    <property type="match status" value="1"/>
</dbReference>
<dbReference type="InterPro" id="IPR003690">
    <property type="entry name" value="MTERF"/>
</dbReference>
<dbReference type="AlphaFoldDB" id="A0ABD3UCC9"/>
<dbReference type="PANTHER" id="PTHR13068:SF130">
    <property type="entry name" value="TRANSCRIPTION TERMINATION FACTOR MTERF6, CHLOROPLASTIC_MITOCHONDRIAL-LIKE"/>
    <property type="match status" value="1"/>
</dbReference>
<dbReference type="GO" id="GO:0006353">
    <property type="term" value="P:DNA-templated transcription termination"/>
    <property type="evidence" value="ECO:0007669"/>
    <property type="project" value="UniProtKB-KW"/>
</dbReference>
<dbReference type="SMART" id="SM00733">
    <property type="entry name" value="Mterf"/>
    <property type="match status" value="6"/>
</dbReference>
<dbReference type="InterPro" id="IPR038538">
    <property type="entry name" value="MTERF_sf"/>
</dbReference>
<proteinExistence type="inferred from homology"/>
<protein>
    <submittedName>
        <fullName evidence="4">Uncharacterized protein</fullName>
    </submittedName>
</protein>
<keyword evidence="3" id="KW-0809">Transit peptide</keyword>
<dbReference type="EMBL" id="JBJXBP010000002">
    <property type="protein sequence ID" value="KAL3845808.1"/>
    <property type="molecule type" value="Genomic_DNA"/>
</dbReference>
<gene>
    <name evidence="4" type="ORF">ACJIZ3_003211</name>
</gene>
<dbReference type="Gene3D" id="1.25.70.10">
    <property type="entry name" value="Transcription termination factor 3, mitochondrial"/>
    <property type="match status" value="1"/>
</dbReference>
<accession>A0ABD3UCC9</accession>
<sequence>MSIHLRRNRFIYLFSKNYSFLCNSNVKLFGKPEISSTISHFLVDKHHFCVKAASISTSLNNPQECNSTLTFLKESGFSNTQLEKIVKSWPVVYSANLEKTIIPKIKIFQDSGFSAHETAQIISAAPSILHLGSKNLISSISLLKSLLGSTGQVAKFSQSAVWFLKSDLDKNLVPNINFLQSCGVTMEKIIRLMHFHPRFMLHKTEILEIFVNKAEQMGVGRSSGMFIHAVRVVSSMSNKTWELKLKTLRSLGFSEDDILRVFRQTPSVFGMSEDKMKKVIEVVLSTRKYNMSCLINNSATLMYSVEKRYIPRFRILETLESKNLITKWPSIGSLSGMSDKKFYEKYIGPYLNEEGDIDMTKGVALVGKKGGEQL</sequence>
<name>A0ABD3UCC9_9LAMI</name>
<evidence type="ECO:0000313" key="4">
    <source>
        <dbReference type="EMBL" id="KAL3845808.1"/>
    </source>
</evidence>
<evidence type="ECO:0000256" key="2">
    <source>
        <dbReference type="ARBA" id="ARBA00022472"/>
    </source>
</evidence>